<proteinExistence type="predicted"/>
<accession>A0A1M6P6V9</accession>
<evidence type="ECO:0000256" key="1">
    <source>
        <dbReference type="SAM" id="Phobius"/>
    </source>
</evidence>
<gene>
    <name evidence="2" type="ORF">SAMN02745181_3093</name>
</gene>
<evidence type="ECO:0000313" key="3">
    <source>
        <dbReference type="Proteomes" id="UP000184510"/>
    </source>
</evidence>
<feature type="transmembrane region" description="Helical" evidence="1">
    <location>
        <begin position="39"/>
        <end position="59"/>
    </location>
</feature>
<dbReference type="Proteomes" id="UP000184510">
    <property type="component" value="Unassembled WGS sequence"/>
</dbReference>
<keyword evidence="1" id="KW-1133">Transmembrane helix</keyword>
<dbReference type="AlphaFoldDB" id="A0A1M6P6V9"/>
<dbReference type="STRING" id="1123071.SAMN02745181_3093"/>
<sequence length="68" mass="7854">MSLRGFHILFISLATLFCAFFAYWAFFMNGDQREVMIDVIGWVCAIGVIAFPVYGVYFYKKAKNILTK</sequence>
<protein>
    <submittedName>
        <fullName evidence="2">Uncharacterized protein</fullName>
    </submittedName>
</protein>
<keyword evidence="1" id="KW-0472">Membrane</keyword>
<dbReference type="RefSeq" id="WP_143184648.1">
    <property type="nucleotide sequence ID" value="NZ_FQYR01000005.1"/>
</dbReference>
<feature type="transmembrane region" description="Helical" evidence="1">
    <location>
        <begin position="7"/>
        <end position="27"/>
    </location>
</feature>
<keyword evidence="3" id="KW-1185">Reference proteome</keyword>
<dbReference type="InParanoid" id="A0A1M6P6V9"/>
<reference evidence="2 3" key="1">
    <citation type="submission" date="2016-11" db="EMBL/GenBank/DDBJ databases">
        <authorList>
            <person name="Jaros S."/>
            <person name="Januszkiewicz K."/>
            <person name="Wedrychowicz H."/>
        </authorList>
    </citation>
    <scope>NUCLEOTIDE SEQUENCE [LARGE SCALE GENOMIC DNA]</scope>
    <source>
        <strain evidence="2 3">DSM 18772</strain>
    </source>
</reference>
<dbReference type="OrthoDB" id="196821at2"/>
<keyword evidence="1" id="KW-0812">Transmembrane</keyword>
<dbReference type="EMBL" id="FQYR01000005">
    <property type="protein sequence ID" value="SHK03709.1"/>
    <property type="molecule type" value="Genomic_DNA"/>
</dbReference>
<evidence type="ECO:0000313" key="2">
    <source>
        <dbReference type="EMBL" id="SHK03709.1"/>
    </source>
</evidence>
<organism evidence="2 3">
    <name type="scientific">Rubritalea squalenifaciens DSM 18772</name>
    <dbReference type="NCBI Taxonomy" id="1123071"/>
    <lineage>
        <taxon>Bacteria</taxon>
        <taxon>Pseudomonadati</taxon>
        <taxon>Verrucomicrobiota</taxon>
        <taxon>Verrucomicrobiia</taxon>
        <taxon>Verrucomicrobiales</taxon>
        <taxon>Rubritaleaceae</taxon>
        <taxon>Rubritalea</taxon>
    </lineage>
</organism>
<name>A0A1M6P6V9_9BACT</name>